<gene>
    <name evidence="1" type="ORF">BDW59DRAFT_164937</name>
</gene>
<comment type="caution">
    <text evidence="1">The sequence shown here is derived from an EMBL/GenBank/DDBJ whole genome shotgun (WGS) entry which is preliminary data.</text>
</comment>
<name>A0ABR4HW61_9EURO</name>
<protein>
    <submittedName>
        <fullName evidence="1">Uncharacterized protein</fullName>
    </submittedName>
</protein>
<reference evidence="1 2" key="1">
    <citation type="submission" date="2024-07" db="EMBL/GenBank/DDBJ databases">
        <title>Section-level genome sequencing and comparative genomics of Aspergillus sections Usti and Cavernicolus.</title>
        <authorList>
            <consortium name="Lawrence Berkeley National Laboratory"/>
            <person name="Nybo J.L."/>
            <person name="Vesth T.C."/>
            <person name="Theobald S."/>
            <person name="Frisvad J.C."/>
            <person name="Larsen T.O."/>
            <person name="Kjaerboelling I."/>
            <person name="Rothschild-Mancinelli K."/>
            <person name="Lyhne E.K."/>
            <person name="Kogle M.E."/>
            <person name="Barry K."/>
            <person name="Clum A."/>
            <person name="Na H."/>
            <person name="Ledsgaard L."/>
            <person name="Lin J."/>
            <person name="Lipzen A."/>
            <person name="Kuo A."/>
            <person name="Riley R."/>
            <person name="Mondo S."/>
            <person name="LaButti K."/>
            <person name="Haridas S."/>
            <person name="Pangalinan J."/>
            <person name="Salamov A.A."/>
            <person name="Simmons B.A."/>
            <person name="Magnuson J.K."/>
            <person name="Chen J."/>
            <person name="Drula E."/>
            <person name="Henrissat B."/>
            <person name="Wiebenga A."/>
            <person name="Lubbers R.J."/>
            <person name="Gomes A.C."/>
            <person name="Makela M.R."/>
            <person name="Stajich J."/>
            <person name="Grigoriev I.V."/>
            <person name="Mortensen U.H."/>
            <person name="De vries R.P."/>
            <person name="Baker S.E."/>
            <person name="Andersen M.R."/>
        </authorList>
    </citation>
    <scope>NUCLEOTIDE SEQUENCE [LARGE SCALE GENOMIC DNA]</scope>
    <source>
        <strain evidence="1 2">CBS 600.67</strain>
    </source>
</reference>
<dbReference type="EMBL" id="JBFXLS010000075">
    <property type="protein sequence ID" value="KAL2819611.1"/>
    <property type="molecule type" value="Genomic_DNA"/>
</dbReference>
<organism evidence="1 2">
    <name type="scientific">Aspergillus cavernicola</name>
    <dbReference type="NCBI Taxonomy" id="176166"/>
    <lineage>
        <taxon>Eukaryota</taxon>
        <taxon>Fungi</taxon>
        <taxon>Dikarya</taxon>
        <taxon>Ascomycota</taxon>
        <taxon>Pezizomycotina</taxon>
        <taxon>Eurotiomycetes</taxon>
        <taxon>Eurotiomycetidae</taxon>
        <taxon>Eurotiales</taxon>
        <taxon>Aspergillaceae</taxon>
        <taxon>Aspergillus</taxon>
        <taxon>Aspergillus subgen. Nidulantes</taxon>
    </lineage>
</organism>
<sequence>MGWVGDLFPAYGDHESEKPDNTIPVLGDGSSDINAGFGGKFVWLVASYHNNRLSAMSDIKVVITDAEKPGQMDLAKGAGGLFRYLETTTSGSSKVAELRLLRRKEQVTRETIHGLGYNGWTSDINGGRGGDFLHLVWRNE</sequence>
<keyword evidence="2" id="KW-1185">Reference proteome</keyword>
<accession>A0ABR4HW61</accession>
<dbReference type="Proteomes" id="UP001610335">
    <property type="component" value="Unassembled WGS sequence"/>
</dbReference>
<evidence type="ECO:0000313" key="1">
    <source>
        <dbReference type="EMBL" id="KAL2819611.1"/>
    </source>
</evidence>
<evidence type="ECO:0000313" key="2">
    <source>
        <dbReference type="Proteomes" id="UP001610335"/>
    </source>
</evidence>
<proteinExistence type="predicted"/>